<keyword evidence="6" id="KW-0811">Translocation</keyword>
<sequence>MIRSALIALGLSAGAAGAQGMVPTAPVVDSCGGNRLVLAASSNANVGELEHAAEVISARIGGLYGGVFDFTDVVDDKITVSIPSGMPLDRGALEPLLEQVEFGFLSVLELSVLESVSHSEIIVAPEGHSVLRQKGSPSLVYVVKDDPVLDGTAIVAAEPSFDQNGAPAVIFRFSDASSQTFGEYTAEHIGEPFAIVLRGEVISAPTIQSAIWGGSGIINGLFTVEEAEQLATLMQAGVLPFGLDILSEDSVDGSDPSADFCP</sequence>
<dbReference type="STRING" id="1458307.OSB_20010"/>
<proteinExistence type="predicted"/>
<dbReference type="InterPro" id="IPR022813">
    <property type="entry name" value="SecD/SecF_arch_bac"/>
</dbReference>
<keyword evidence="5" id="KW-1133">Transmembrane helix</keyword>
<dbReference type="PATRIC" id="fig|1458307.3.peg.2016"/>
<dbReference type="GO" id="GO:0015031">
    <property type="term" value="P:protein transport"/>
    <property type="evidence" value="ECO:0007669"/>
    <property type="project" value="UniProtKB-KW"/>
</dbReference>
<protein>
    <submittedName>
        <fullName evidence="9">Preprotein translocase subunit SecD</fullName>
    </submittedName>
</protein>
<evidence type="ECO:0000256" key="3">
    <source>
        <dbReference type="ARBA" id="ARBA00022692"/>
    </source>
</evidence>
<dbReference type="AlphaFoldDB" id="A0A0K0Y6J6"/>
<accession>A0A0K0Y6J6</accession>
<keyword evidence="2" id="KW-1003">Cell membrane</keyword>
<evidence type="ECO:0000256" key="7">
    <source>
        <dbReference type="ARBA" id="ARBA00023136"/>
    </source>
</evidence>
<dbReference type="RefSeq" id="WP_049834838.1">
    <property type="nucleotide sequence ID" value="NZ_CP012160.1"/>
</dbReference>
<evidence type="ECO:0000256" key="5">
    <source>
        <dbReference type="ARBA" id="ARBA00022989"/>
    </source>
</evidence>
<dbReference type="Pfam" id="PF22599">
    <property type="entry name" value="SecDF_P1_head"/>
    <property type="match status" value="1"/>
</dbReference>
<gene>
    <name evidence="9" type="ORF">OSB_20010</name>
</gene>
<name>A0A0K0Y6J6_9RHOB</name>
<keyword evidence="4" id="KW-0653">Protein transport</keyword>
<dbReference type="OrthoDB" id="9805019at2"/>
<keyword evidence="3" id="KW-0812">Transmembrane</keyword>
<dbReference type="KEGG" id="otm:OSB_20010"/>
<dbReference type="Gene3D" id="3.30.1360.200">
    <property type="match status" value="1"/>
</dbReference>
<evidence type="ECO:0000256" key="4">
    <source>
        <dbReference type="ARBA" id="ARBA00022927"/>
    </source>
</evidence>
<evidence type="ECO:0000256" key="1">
    <source>
        <dbReference type="ARBA" id="ARBA00022448"/>
    </source>
</evidence>
<dbReference type="PANTHER" id="PTHR30081:SF1">
    <property type="entry name" value="PROTEIN TRANSLOCASE SUBUNIT SECD"/>
    <property type="match status" value="1"/>
</dbReference>
<keyword evidence="7" id="KW-0472">Membrane</keyword>
<dbReference type="InterPro" id="IPR054384">
    <property type="entry name" value="SecDF_P1_head"/>
</dbReference>
<evidence type="ECO:0000313" key="9">
    <source>
        <dbReference type="EMBL" id="AKS46540.1"/>
    </source>
</evidence>
<dbReference type="GO" id="GO:0005886">
    <property type="term" value="C:plasma membrane"/>
    <property type="evidence" value="ECO:0007669"/>
    <property type="project" value="TreeGrafter"/>
</dbReference>
<evidence type="ECO:0000259" key="8">
    <source>
        <dbReference type="Pfam" id="PF22599"/>
    </source>
</evidence>
<reference evidence="9 10" key="1">
    <citation type="journal article" date="2015" name="Genome Announc.">
        <title>Closed Genome Sequence of Octadecabacter temperatus SB1, the First Mesophilic Species of the Genus Octadecabacter.</title>
        <authorList>
            <person name="Voget S."/>
            <person name="Billerbeck S."/>
            <person name="Simon M."/>
            <person name="Daniel R."/>
        </authorList>
    </citation>
    <scope>NUCLEOTIDE SEQUENCE [LARGE SCALE GENOMIC DNA]</scope>
    <source>
        <strain evidence="9 10">SB1</strain>
    </source>
</reference>
<keyword evidence="1" id="KW-0813">Transport</keyword>
<dbReference type="EMBL" id="CP012160">
    <property type="protein sequence ID" value="AKS46540.1"/>
    <property type="molecule type" value="Genomic_DNA"/>
</dbReference>
<evidence type="ECO:0000256" key="6">
    <source>
        <dbReference type="ARBA" id="ARBA00023010"/>
    </source>
</evidence>
<dbReference type="Proteomes" id="UP000067444">
    <property type="component" value="Chromosome"/>
</dbReference>
<organism evidence="9 10">
    <name type="scientific">Octadecabacter temperatus</name>
    <dbReference type="NCBI Taxonomy" id="1458307"/>
    <lineage>
        <taxon>Bacteria</taxon>
        <taxon>Pseudomonadati</taxon>
        <taxon>Pseudomonadota</taxon>
        <taxon>Alphaproteobacteria</taxon>
        <taxon>Rhodobacterales</taxon>
        <taxon>Roseobacteraceae</taxon>
        <taxon>Octadecabacter</taxon>
    </lineage>
</organism>
<evidence type="ECO:0000256" key="2">
    <source>
        <dbReference type="ARBA" id="ARBA00022475"/>
    </source>
</evidence>
<feature type="domain" description="SecDF P1 head subdomain" evidence="8">
    <location>
        <begin position="137"/>
        <end position="240"/>
    </location>
</feature>
<evidence type="ECO:0000313" key="10">
    <source>
        <dbReference type="Proteomes" id="UP000067444"/>
    </source>
</evidence>
<dbReference type="PANTHER" id="PTHR30081">
    <property type="entry name" value="PROTEIN-EXPORT MEMBRANE PROTEIN SEC"/>
    <property type="match status" value="1"/>
</dbReference>
<keyword evidence="10" id="KW-1185">Reference proteome</keyword>
<dbReference type="Gene3D" id="3.30.70.3400">
    <property type="match status" value="1"/>
</dbReference>